<evidence type="ECO:0000313" key="3">
    <source>
        <dbReference type="EMBL" id="MCU6685762.1"/>
    </source>
</evidence>
<dbReference type="InterPro" id="IPR004482">
    <property type="entry name" value="Mg_chelat-rel"/>
</dbReference>
<feature type="domain" description="Mg chelatase-related protein C-terminal" evidence="2">
    <location>
        <begin position="405"/>
        <end position="501"/>
    </location>
</feature>
<reference evidence="3 4" key="1">
    <citation type="journal article" date="2021" name="ISME Commun">
        <title>Automated analysis of genomic sequences facilitates high-throughput and comprehensive description of bacteria.</title>
        <authorList>
            <person name="Hitch T.C.A."/>
        </authorList>
    </citation>
    <scope>NUCLEOTIDE SEQUENCE [LARGE SCALE GENOMIC DNA]</scope>
    <source>
        <strain evidence="3 4">Sanger_03</strain>
    </source>
</reference>
<dbReference type="Pfam" id="PF01078">
    <property type="entry name" value="Mg_chelatase"/>
    <property type="match status" value="1"/>
</dbReference>
<evidence type="ECO:0000313" key="4">
    <source>
        <dbReference type="Proteomes" id="UP001652431"/>
    </source>
</evidence>
<gene>
    <name evidence="3" type="ORF">OCV99_04165</name>
</gene>
<accession>A0ABT2RK39</accession>
<dbReference type="InterPro" id="IPR014721">
    <property type="entry name" value="Ribsml_uS5_D2-typ_fold_subgr"/>
</dbReference>
<dbReference type="InterPro" id="IPR027417">
    <property type="entry name" value="P-loop_NTPase"/>
</dbReference>
<dbReference type="NCBIfam" id="TIGR00368">
    <property type="entry name" value="YifB family Mg chelatase-like AAA ATPase"/>
    <property type="match status" value="1"/>
</dbReference>
<keyword evidence="4" id="KW-1185">Reference proteome</keyword>
<dbReference type="EMBL" id="JAOQJU010000002">
    <property type="protein sequence ID" value="MCU6685762.1"/>
    <property type="molecule type" value="Genomic_DNA"/>
</dbReference>
<feature type="domain" description="Magnesium chelatase ChlI-like catalytic" evidence="1">
    <location>
        <begin position="193"/>
        <end position="398"/>
    </location>
</feature>
<proteinExistence type="predicted"/>
<dbReference type="InterPro" id="IPR045006">
    <property type="entry name" value="CHLI-like"/>
</dbReference>
<evidence type="ECO:0000259" key="2">
    <source>
        <dbReference type="Pfam" id="PF13335"/>
    </source>
</evidence>
<dbReference type="Pfam" id="PF13541">
    <property type="entry name" value="ChlI"/>
    <property type="match status" value="1"/>
</dbReference>
<dbReference type="PANTHER" id="PTHR32039:SF7">
    <property type="entry name" value="COMPETENCE PROTEIN COMM"/>
    <property type="match status" value="1"/>
</dbReference>
<dbReference type="Gene3D" id="3.40.50.300">
    <property type="entry name" value="P-loop containing nucleotide triphosphate hydrolases"/>
    <property type="match status" value="1"/>
</dbReference>
<dbReference type="Proteomes" id="UP001652431">
    <property type="component" value="Unassembled WGS sequence"/>
</dbReference>
<dbReference type="Pfam" id="PF13335">
    <property type="entry name" value="Mg_chelatase_C"/>
    <property type="match status" value="1"/>
</dbReference>
<name>A0ABT2RK39_9FIRM</name>
<dbReference type="InterPro" id="IPR000523">
    <property type="entry name" value="Mg_chelatse_chII-like_cat_dom"/>
</dbReference>
<protein>
    <submittedName>
        <fullName evidence="3">YifB family Mg chelatase-like AAA ATPase</fullName>
    </submittedName>
</protein>
<organism evidence="3 4">
    <name type="scientific">Dorea acetigenes</name>
    <dbReference type="NCBI Taxonomy" id="2981787"/>
    <lineage>
        <taxon>Bacteria</taxon>
        <taxon>Bacillati</taxon>
        <taxon>Bacillota</taxon>
        <taxon>Clostridia</taxon>
        <taxon>Lachnospirales</taxon>
        <taxon>Lachnospiraceae</taxon>
        <taxon>Dorea</taxon>
    </lineage>
</organism>
<dbReference type="SUPFAM" id="SSF52540">
    <property type="entry name" value="P-loop containing nucleoside triphosphate hydrolases"/>
    <property type="match status" value="1"/>
</dbReference>
<dbReference type="InterPro" id="IPR025158">
    <property type="entry name" value="Mg_chelat-rel_C"/>
</dbReference>
<comment type="caution">
    <text evidence="3">The sequence shown here is derived from an EMBL/GenBank/DDBJ whole genome shotgun (WGS) entry which is preliminary data.</text>
</comment>
<evidence type="ECO:0000259" key="1">
    <source>
        <dbReference type="Pfam" id="PF01078"/>
    </source>
</evidence>
<dbReference type="Gene3D" id="3.30.230.10">
    <property type="match status" value="1"/>
</dbReference>
<dbReference type="SUPFAM" id="SSF54211">
    <property type="entry name" value="Ribosomal protein S5 domain 2-like"/>
    <property type="match status" value="1"/>
</dbReference>
<sequence>MSFSNVLSAVLQGMDVRLVSVEADLSNGLPMFHMVGYLSAEVKEAGERVRTAIRNSGLEIPAKKTVINLSPADIRKRGASFDLPIALAILASLGLVGRARLEKTLVIGELGLDGRVCRCTGILPIVAAAKKEGCRACIVPFENAKEAAIIGQIQVIGVKCLAEVYRYLNGEISFEDAGYVEDMTDKESGDSLDFRDIYGQEAAKRAAEIAVAGRHNLLLMGPPGSGKSLLSKRIPSILPTLTMEESIEITKVYSVAGLLKKEHPLITERPFREVHHTVSKAALIGGGSLPKPGEISLASGGVLFLDELAEFQKSVLEALRQPLETREIQLVRSQGNFRFPADVMLVAAMNPCPCGYYPDLEKCCCTPYQIRQYLYKVSQPFLSRMDICMEVPGLKYEELQRKPQGESSADIRKRIMQARKIQRKRFAGAKFAFNAGITAAEMEEYCELDSEGKRMMSQVFDRMELTARTYHKILKVARTIADLAGEDRIRTEHLTEAVGYRMMDKKYWGRV</sequence>
<dbReference type="PANTHER" id="PTHR32039">
    <property type="entry name" value="MAGNESIUM-CHELATASE SUBUNIT CHLI"/>
    <property type="match status" value="1"/>
</dbReference>
<dbReference type="RefSeq" id="WP_158368466.1">
    <property type="nucleotide sequence ID" value="NZ_JAOQJU010000002.1"/>
</dbReference>
<dbReference type="InterPro" id="IPR020568">
    <property type="entry name" value="Ribosomal_Su5_D2-typ_SF"/>
</dbReference>